<gene>
    <name evidence="1" type="ORF">EYF80_060546</name>
</gene>
<reference evidence="1 2" key="1">
    <citation type="submission" date="2019-03" db="EMBL/GenBank/DDBJ databases">
        <title>First draft genome of Liparis tanakae, snailfish: a comprehensive survey of snailfish specific genes.</title>
        <authorList>
            <person name="Kim W."/>
            <person name="Song I."/>
            <person name="Jeong J.-H."/>
            <person name="Kim D."/>
            <person name="Kim S."/>
            <person name="Ryu S."/>
            <person name="Song J.Y."/>
            <person name="Lee S.K."/>
        </authorList>
    </citation>
    <scope>NUCLEOTIDE SEQUENCE [LARGE SCALE GENOMIC DNA]</scope>
    <source>
        <tissue evidence="1">Muscle</tissue>
    </source>
</reference>
<keyword evidence="2" id="KW-1185">Reference proteome</keyword>
<proteinExistence type="predicted"/>
<name>A0A4Z2EK56_9TELE</name>
<accession>A0A4Z2EK56</accession>
<comment type="caution">
    <text evidence="1">The sequence shown here is derived from an EMBL/GenBank/DDBJ whole genome shotgun (WGS) entry which is preliminary data.</text>
</comment>
<protein>
    <submittedName>
        <fullName evidence="1">Uncharacterized protein</fullName>
    </submittedName>
</protein>
<dbReference type="EMBL" id="SRLO01005803">
    <property type="protein sequence ID" value="TNN29307.1"/>
    <property type="molecule type" value="Genomic_DNA"/>
</dbReference>
<dbReference type="AlphaFoldDB" id="A0A4Z2EK56"/>
<organism evidence="1 2">
    <name type="scientific">Liparis tanakae</name>
    <name type="common">Tanaka's snailfish</name>
    <dbReference type="NCBI Taxonomy" id="230148"/>
    <lineage>
        <taxon>Eukaryota</taxon>
        <taxon>Metazoa</taxon>
        <taxon>Chordata</taxon>
        <taxon>Craniata</taxon>
        <taxon>Vertebrata</taxon>
        <taxon>Euteleostomi</taxon>
        <taxon>Actinopterygii</taxon>
        <taxon>Neopterygii</taxon>
        <taxon>Teleostei</taxon>
        <taxon>Neoteleostei</taxon>
        <taxon>Acanthomorphata</taxon>
        <taxon>Eupercaria</taxon>
        <taxon>Perciformes</taxon>
        <taxon>Cottioidei</taxon>
        <taxon>Cottales</taxon>
        <taxon>Liparidae</taxon>
        <taxon>Liparis</taxon>
    </lineage>
</organism>
<evidence type="ECO:0000313" key="2">
    <source>
        <dbReference type="Proteomes" id="UP000314294"/>
    </source>
</evidence>
<evidence type="ECO:0000313" key="1">
    <source>
        <dbReference type="EMBL" id="TNN29307.1"/>
    </source>
</evidence>
<sequence length="83" mass="9247">MTLEARGQLVTSDLYLLTACLPKENIPELLSGRIPAAPPRHAAAREEEEEPRYSGPALSPERLCLFVVVWCLFVVVWPRCGRG</sequence>
<dbReference type="Proteomes" id="UP000314294">
    <property type="component" value="Unassembled WGS sequence"/>
</dbReference>